<dbReference type="PROSITE" id="PS51007">
    <property type="entry name" value="CYTC"/>
    <property type="match status" value="1"/>
</dbReference>
<dbReference type="PANTHER" id="PTHR33751">
    <property type="entry name" value="CBB3-TYPE CYTOCHROME C OXIDASE SUBUNIT FIXP"/>
    <property type="match status" value="1"/>
</dbReference>
<evidence type="ECO:0000256" key="4">
    <source>
        <dbReference type="ARBA" id="ARBA00022982"/>
    </source>
</evidence>
<evidence type="ECO:0000256" key="1">
    <source>
        <dbReference type="ARBA" id="ARBA00022448"/>
    </source>
</evidence>
<name>A0ABS8JD85_9GAMM</name>
<evidence type="ECO:0000313" key="9">
    <source>
        <dbReference type="EMBL" id="MCC8361523.1"/>
    </source>
</evidence>
<evidence type="ECO:0000256" key="3">
    <source>
        <dbReference type="ARBA" id="ARBA00022723"/>
    </source>
</evidence>
<sequence>MRPLTIAAGLLLAPMLLAHAQQPAAPATAKPAVATTAAAPAAASTAAAPAASTTAATPAVAAPVALKGNPENGHQLAFTCRGCHGVEGYKNAYPSYHVPRIGGQSEQYLTNALTEYREGKRKHPTMQAQAQSFSAQDIADLAAYLSTVTAK</sequence>
<keyword evidence="2 6" id="KW-0349">Heme</keyword>
<keyword evidence="10" id="KW-1185">Reference proteome</keyword>
<keyword evidence="1" id="KW-0813">Transport</keyword>
<keyword evidence="4" id="KW-0249">Electron transport</keyword>
<keyword evidence="3 6" id="KW-0479">Metal-binding</keyword>
<evidence type="ECO:0000259" key="8">
    <source>
        <dbReference type="PROSITE" id="PS51007"/>
    </source>
</evidence>
<dbReference type="Gene3D" id="1.10.760.10">
    <property type="entry name" value="Cytochrome c-like domain"/>
    <property type="match status" value="1"/>
</dbReference>
<dbReference type="InterPro" id="IPR050597">
    <property type="entry name" value="Cytochrome_c_Oxidase_Subunit"/>
</dbReference>
<dbReference type="InterPro" id="IPR036909">
    <property type="entry name" value="Cyt_c-like_dom_sf"/>
</dbReference>
<reference evidence="9" key="1">
    <citation type="submission" date="2021-10" db="EMBL/GenBank/DDBJ databases">
        <authorList>
            <person name="Lyu M."/>
            <person name="Wang X."/>
            <person name="Meng X."/>
            <person name="Xu K."/>
        </authorList>
    </citation>
    <scope>NUCLEOTIDE SEQUENCE</scope>
    <source>
        <strain evidence="9">A6</strain>
    </source>
</reference>
<keyword evidence="5 6" id="KW-0408">Iron</keyword>
<comment type="caution">
    <text evidence="9">The sequence shown here is derived from an EMBL/GenBank/DDBJ whole genome shotgun (WGS) entry which is preliminary data.</text>
</comment>
<dbReference type="RefSeq" id="WP_230526797.1">
    <property type="nucleotide sequence ID" value="NZ_JAJGAK010000001.1"/>
</dbReference>
<gene>
    <name evidence="9" type="ORF">LK996_00280</name>
</gene>
<feature type="domain" description="Cytochrome c" evidence="8">
    <location>
        <begin position="68"/>
        <end position="149"/>
    </location>
</feature>
<feature type="signal peptide" evidence="7">
    <location>
        <begin position="1"/>
        <end position="20"/>
    </location>
</feature>
<organism evidence="9 10">
    <name type="scientific">Noviluteimonas lactosilytica</name>
    <dbReference type="NCBI Taxonomy" id="2888523"/>
    <lineage>
        <taxon>Bacteria</taxon>
        <taxon>Pseudomonadati</taxon>
        <taxon>Pseudomonadota</taxon>
        <taxon>Gammaproteobacteria</taxon>
        <taxon>Lysobacterales</taxon>
        <taxon>Lysobacteraceae</taxon>
        <taxon>Noviluteimonas</taxon>
    </lineage>
</organism>
<dbReference type="SUPFAM" id="SSF46626">
    <property type="entry name" value="Cytochrome c"/>
    <property type="match status" value="1"/>
</dbReference>
<proteinExistence type="predicted"/>
<dbReference type="Pfam" id="PF00034">
    <property type="entry name" value="Cytochrom_C"/>
    <property type="match status" value="1"/>
</dbReference>
<evidence type="ECO:0000256" key="5">
    <source>
        <dbReference type="ARBA" id="ARBA00023004"/>
    </source>
</evidence>
<evidence type="ECO:0000256" key="2">
    <source>
        <dbReference type="ARBA" id="ARBA00022617"/>
    </source>
</evidence>
<accession>A0ABS8JD85</accession>
<dbReference type="Proteomes" id="UP001165293">
    <property type="component" value="Unassembled WGS sequence"/>
</dbReference>
<evidence type="ECO:0000256" key="7">
    <source>
        <dbReference type="SAM" id="SignalP"/>
    </source>
</evidence>
<feature type="chain" id="PRO_5046624364" evidence="7">
    <location>
        <begin position="21"/>
        <end position="151"/>
    </location>
</feature>
<keyword evidence="7" id="KW-0732">Signal</keyword>
<evidence type="ECO:0000313" key="10">
    <source>
        <dbReference type="Proteomes" id="UP001165293"/>
    </source>
</evidence>
<protein>
    <submittedName>
        <fullName evidence="9">Cytochrome c</fullName>
    </submittedName>
</protein>
<dbReference type="InterPro" id="IPR009056">
    <property type="entry name" value="Cyt_c-like_dom"/>
</dbReference>
<dbReference type="EMBL" id="JAJGAK010000001">
    <property type="protein sequence ID" value="MCC8361523.1"/>
    <property type="molecule type" value="Genomic_DNA"/>
</dbReference>
<dbReference type="PANTHER" id="PTHR33751:SF9">
    <property type="entry name" value="CYTOCHROME C4"/>
    <property type="match status" value="1"/>
</dbReference>
<evidence type="ECO:0000256" key="6">
    <source>
        <dbReference type="PROSITE-ProRule" id="PRU00433"/>
    </source>
</evidence>